<sequence>MFLTLTFYAMERLQEIQELLSTVFGQLQTFTKKQREDWEAALPLTVSALSKQDFNQIRNQSFVIDRMDLFQKNQIDEQKRASVRQAVGSVGNEQSISESRVFLREVPVRSTQIPNSVPEWAAGSRPEVTYGPLPHIDGREIFVDIYRVERMITLYQQGNNQPALLFTGRWRTNRLVLQGNELKDLARDEYSLVEGSVWIRVDLFAQGLPSNRYIGLAVKGGMVRLSIKPTVVNNRLVIPSLSKVNISLELKAQEVSTLGDGPLGEDARATNIILPQKFDFEFTGPGLAKITHLSDASATLYGVDMKFGYLGSGVPFFHQRTNRMMFPMRCNQSELEILSQKSPYCKLSGKAGIEASWWAVPAAILDINAPLQASGEGGLAVLAMEGFSLSCLGQGGNDGKLVSPLFILDPGRIALTDTKSSWHGTFQDIQYYKDSINPHGTSIHLAFKNESPFVYNVLSEGIEMTMTEVNADIQIDRPVQVNGHAFEILTKDSVFVTIATVGKNAVYFYDGNIIWDSSKGEGERRTPSFKTKAIALENGLFSVSPVNACIIFGEVNQEWNKIIESHTFLQFGLFGYMPTLPDPYLINYKWRRDTRVNIQKGVEGIQNWLICQLVQKPQAEGELDDLKISFHHANQLQSLKSATASSQSAPPVATKPVFASSGNTATAFGGRTKKNPDKKLVSPLPDYESQYNGMFGQKLLDYFALLDVSSNANQLGVSVGAGIYSRIDFDRQRHVAGVAVSDAEGNYNIEAVNHSGLIIEGMQVQLPATMARIFTLPQVAWEPLFNLSPPDEVEDEHGNKFTMPGDPPGKFNYYPNDGGPTRIFNNRPFPVQLAPIPLSKFLEEHFSKKDQTRLEFYFTLPFGLKAFSLLGFDNSREEIKPSFLNIRPAFPNNIKGGIHLATIAGNHGKKEAVSNNDVQLPDKPMFAGATVQLSNVLDMVGNQTGTSTLGHSVSYIFNNEFFVDQEEPNQLTGRGVPLTRMDFTGYGASSFSDWESPSAAIAQTSQAKFQIMLGRTAQEVIQVKSLIYPWGIRVVRTITILRGANGFVFRTDSGWQPESNGLFDFGYNYTVNKDLKTEKSPYAIHPGIISGLFDVKNIKEDPTLPEFDDKNEYKVGDEFINIFGEKVILDVPKTQKVYCVPVWFDADFEIENVVQGQKNGRVPSKKILGYIQLAPAGVPLTPGKLVNLLNLQNGEIGGDVDCTIDLNKSSQQMRINRVSFSHAVNNSGQPVFVLSARGSVFLPKDGSWTMVQHDRGTGEVFPLPAHQPVPVIRTGLWVKNSVIDPSVKQDKLIRLANPTEIDRVPNDDTLNFGFLQSTSTQKALFLTPSFMPNSKKLLSKTPPLFVDAYRLMRSNSIFPNIGDASSNFGEAVPLFHVYKHSEPSIKLNAFDEVNFEDGNIKVLELMELDPITAGAGVVVEQGFKLLTGQRNPTHSQPVSFDMPQSQDVVLVNMENVLKIYIDYKATPQGKPENKSRLDFDILSRSPDPSDSWKSRLKDMAMVVDLAGFDRLITIKGNFDSYKGKVPGYEGNVLGSANQGIEVPELELGPELKTVVEILQILAMLGNGEYGDIMKKGLKIAMSNAGEIWEYKFEASKELPTIYFPPGDAYNSAATPLRLEASMALGVYFNAAVKVSGDGNQLLPTAGAFIQFKGGLEVMCATIGAATIYAVGKVDLKLACDTREGPNVRMKFGFGATITVGLPVIGNVSVTYVVGADLYISSKKFQLLAVLLFKGRISLAMGMVSVTIYIEAAGGVSRSGNRTECVASMTFGLEISICFVIDISFEETWQEKRQIA</sequence>
<evidence type="ECO:0000256" key="1">
    <source>
        <dbReference type="SAM" id="Phobius"/>
    </source>
</evidence>
<keyword evidence="1" id="KW-0472">Membrane</keyword>
<organism evidence="2 3">
    <name type="scientific">Indibacter alkaliphilus (strain CCUG 57479 / KCTC 22604 / LW1)</name>
    <dbReference type="NCBI Taxonomy" id="1189612"/>
    <lineage>
        <taxon>Bacteria</taxon>
        <taxon>Pseudomonadati</taxon>
        <taxon>Bacteroidota</taxon>
        <taxon>Cytophagia</taxon>
        <taxon>Cytophagales</taxon>
        <taxon>Cyclobacteriaceae</taxon>
    </lineage>
</organism>
<feature type="transmembrane region" description="Helical" evidence="1">
    <location>
        <begin position="1691"/>
        <end position="1714"/>
    </location>
</feature>
<keyword evidence="1" id="KW-1133">Transmembrane helix</keyword>
<reference evidence="2 3" key="1">
    <citation type="journal article" date="2013" name="Genome Announc.">
        <title>Draft Genome Sequence of Indibacter alkaliphilus Strain LW1T, Isolated from Lonar Lake, a Haloalkaline Lake in the Buldana District of Maharashtra, India.</title>
        <authorList>
            <person name="Singh A."/>
            <person name="Kumar Jangir P."/>
            <person name="Sharma R."/>
            <person name="Singh A."/>
            <person name="Kumar Pinnaka A."/>
            <person name="Shivaji S."/>
        </authorList>
    </citation>
    <scope>NUCLEOTIDE SEQUENCE [LARGE SCALE GENOMIC DNA]</scope>
    <source>
        <strain evidence="3">CCUG 57479 / KCTC 22604 / LW1</strain>
    </source>
</reference>
<dbReference type="Proteomes" id="UP000006073">
    <property type="component" value="Unassembled WGS sequence"/>
</dbReference>
<keyword evidence="1" id="KW-0812">Transmembrane</keyword>
<evidence type="ECO:0000313" key="3">
    <source>
        <dbReference type="Proteomes" id="UP000006073"/>
    </source>
</evidence>
<evidence type="ECO:0000313" key="2">
    <source>
        <dbReference type="EMBL" id="EOZ95225.1"/>
    </source>
</evidence>
<proteinExistence type="predicted"/>
<gene>
    <name evidence="2" type="ORF">A33Q_3430</name>
</gene>
<dbReference type="EMBL" id="ALWO02000040">
    <property type="protein sequence ID" value="EOZ95225.1"/>
    <property type="molecule type" value="Genomic_DNA"/>
</dbReference>
<comment type="caution">
    <text evidence="2">The sequence shown here is derived from an EMBL/GenBank/DDBJ whole genome shotgun (WGS) entry which is preliminary data.</text>
</comment>
<name>S2DE16_INDAL</name>
<keyword evidence="3" id="KW-1185">Reference proteome</keyword>
<dbReference type="eggNOG" id="ENOG5033Q8R">
    <property type="taxonomic scope" value="Bacteria"/>
</dbReference>
<accession>S2DE16</accession>
<feature type="transmembrane region" description="Helical" evidence="1">
    <location>
        <begin position="1726"/>
        <end position="1749"/>
    </location>
</feature>
<protein>
    <submittedName>
        <fullName evidence="2">Uncharacterized protein</fullName>
    </submittedName>
</protein>